<keyword evidence="1" id="KW-0472">Membrane</keyword>
<gene>
    <name evidence="2" type="ORF">LZC94_21655</name>
</gene>
<keyword evidence="1" id="KW-0812">Transmembrane</keyword>
<evidence type="ECO:0000313" key="2">
    <source>
        <dbReference type="EMBL" id="WXB19817.1"/>
    </source>
</evidence>
<sequence>MNRHLEKATDPTRVAGGATVSLVGIVAIGASALGYSFRYHQLAIPEWLMYVLGLGFIVGGAYLIYQAGHSLRCSACKAFLDDGETIFPGDGGREIQVLSAVRQGDISALRSIVKTSDDFSLKLVINFCAKCNELARLTLLKNDSIKLIENRDLVGAPARDAVLLMQQHGKVVDDD</sequence>
<keyword evidence="3" id="KW-1185">Reference proteome</keyword>
<dbReference type="EMBL" id="CP089984">
    <property type="protein sequence ID" value="WXB19817.1"/>
    <property type="molecule type" value="Genomic_DNA"/>
</dbReference>
<feature type="transmembrane region" description="Helical" evidence="1">
    <location>
        <begin position="12"/>
        <end position="35"/>
    </location>
</feature>
<dbReference type="Proteomes" id="UP001370348">
    <property type="component" value="Chromosome"/>
</dbReference>
<dbReference type="RefSeq" id="WP_394829414.1">
    <property type="nucleotide sequence ID" value="NZ_CP089984.1"/>
</dbReference>
<name>A0ABZ2MBB1_9BACT</name>
<accession>A0ABZ2MBB1</accession>
<keyword evidence="1" id="KW-1133">Transmembrane helix</keyword>
<evidence type="ECO:0000313" key="3">
    <source>
        <dbReference type="Proteomes" id="UP001370348"/>
    </source>
</evidence>
<feature type="transmembrane region" description="Helical" evidence="1">
    <location>
        <begin position="47"/>
        <end position="65"/>
    </location>
</feature>
<evidence type="ECO:0000256" key="1">
    <source>
        <dbReference type="SAM" id="Phobius"/>
    </source>
</evidence>
<reference evidence="2 3" key="1">
    <citation type="submission" date="2021-12" db="EMBL/GenBank/DDBJ databases">
        <title>Discovery of the Pendulisporaceae a myxobacterial family with distinct sporulation behavior and unique specialized metabolism.</title>
        <authorList>
            <person name="Garcia R."/>
            <person name="Popoff A."/>
            <person name="Bader C.D."/>
            <person name="Loehr J."/>
            <person name="Walesch S."/>
            <person name="Walt C."/>
            <person name="Boldt J."/>
            <person name="Bunk B."/>
            <person name="Haeckl F.J.F.P.J."/>
            <person name="Gunesch A.P."/>
            <person name="Birkelbach J."/>
            <person name="Nuebel U."/>
            <person name="Pietschmann T."/>
            <person name="Bach T."/>
            <person name="Mueller R."/>
        </authorList>
    </citation>
    <scope>NUCLEOTIDE SEQUENCE [LARGE SCALE GENOMIC DNA]</scope>
    <source>
        <strain evidence="2 3">MSr11954</strain>
    </source>
</reference>
<organism evidence="2 3">
    <name type="scientific">Pendulispora albinea</name>
    <dbReference type="NCBI Taxonomy" id="2741071"/>
    <lineage>
        <taxon>Bacteria</taxon>
        <taxon>Pseudomonadati</taxon>
        <taxon>Myxococcota</taxon>
        <taxon>Myxococcia</taxon>
        <taxon>Myxococcales</taxon>
        <taxon>Sorangiineae</taxon>
        <taxon>Pendulisporaceae</taxon>
        <taxon>Pendulispora</taxon>
    </lineage>
</organism>
<proteinExistence type="predicted"/>
<protein>
    <submittedName>
        <fullName evidence="2">Uncharacterized protein</fullName>
    </submittedName>
</protein>